<evidence type="ECO:0000313" key="2">
    <source>
        <dbReference type="EMBL" id="SFT98172.1"/>
    </source>
</evidence>
<dbReference type="AlphaFoldDB" id="A0A1I7CFJ9"/>
<reference evidence="2 3" key="1">
    <citation type="submission" date="2016-10" db="EMBL/GenBank/DDBJ databases">
        <authorList>
            <person name="de Groot N.N."/>
        </authorList>
    </citation>
    <scope>NUCLEOTIDE SEQUENCE [LARGE SCALE GENOMIC DNA]</scope>
    <source>
        <strain evidence="2 3">CGMCC 1.10959</strain>
    </source>
</reference>
<sequence>MTPPAPLPRSVQRALQTAPFAINDPAALRAQHKPQLRRYEVLSLRPGGGIAETCHVAPALQLFEDAFCAFSRGSMVETETGLVAVEDLLPGDRIITGDGTAQPLLWKGRTTLVPGRPGSQGRNLRLTRIMADSFGIQRPMSYVLAGPSARLLNTPDHLRAQADGMRVLTPVQQFQDGMNVIETAPPTAVELFHICLPRHAVIRVAGLEFETYHPGPDALRTLSPAMRAVYLNLFPHIDQCADFGDLAHARAGDGPMDARDT</sequence>
<accession>A0A1I7CFJ9</accession>
<feature type="domain" description="Hedgehog/Intein (Hint)" evidence="1">
    <location>
        <begin position="68"/>
        <end position="215"/>
    </location>
</feature>
<evidence type="ECO:0000313" key="3">
    <source>
        <dbReference type="Proteomes" id="UP000182466"/>
    </source>
</evidence>
<gene>
    <name evidence="2" type="ORF">SAMN05216236_11665</name>
</gene>
<evidence type="ECO:0000259" key="1">
    <source>
        <dbReference type="Pfam" id="PF13403"/>
    </source>
</evidence>
<proteinExistence type="predicted"/>
<organism evidence="2 3">
    <name type="scientific">Sedimentitalea nanhaiensis</name>
    <dbReference type="NCBI Taxonomy" id="999627"/>
    <lineage>
        <taxon>Bacteria</taxon>
        <taxon>Pseudomonadati</taxon>
        <taxon>Pseudomonadota</taxon>
        <taxon>Alphaproteobacteria</taxon>
        <taxon>Rhodobacterales</taxon>
        <taxon>Paracoccaceae</taxon>
        <taxon>Sedimentitalea</taxon>
    </lineage>
</organism>
<name>A0A1I7CFJ9_9RHOB</name>
<dbReference type="RefSeq" id="WP_027263414.1">
    <property type="nucleotide sequence ID" value="NZ_FPAW01000016.1"/>
</dbReference>
<keyword evidence="3" id="KW-1185">Reference proteome</keyword>
<dbReference type="Proteomes" id="UP000182466">
    <property type="component" value="Unassembled WGS sequence"/>
</dbReference>
<dbReference type="eggNOG" id="COG2931">
    <property type="taxonomic scope" value="Bacteria"/>
</dbReference>
<dbReference type="InterPro" id="IPR036844">
    <property type="entry name" value="Hint_dom_sf"/>
</dbReference>
<dbReference type="STRING" id="999627.SAMN05216236_11665"/>
<dbReference type="SUPFAM" id="SSF51294">
    <property type="entry name" value="Hedgehog/intein (Hint) domain"/>
    <property type="match status" value="1"/>
</dbReference>
<dbReference type="OrthoDB" id="6305173at2"/>
<protein>
    <submittedName>
        <fullName evidence="2">Hint domain-containing protein</fullName>
    </submittedName>
</protein>
<dbReference type="InterPro" id="IPR028992">
    <property type="entry name" value="Hedgehog/Intein_dom"/>
</dbReference>
<dbReference type="EMBL" id="FPAW01000016">
    <property type="protein sequence ID" value="SFT98172.1"/>
    <property type="molecule type" value="Genomic_DNA"/>
</dbReference>
<dbReference type="Pfam" id="PF13403">
    <property type="entry name" value="Hint_2"/>
    <property type="match status" value="1"/>
</dbReference>